<accession>A0A6A6U6X4</accession>
<dbReference type="AlphaFoldDB" id="A0A6A6U6X4"/>
<keyword evidence="2" id="KW-0812">Transmembrane</keyword>
<protein>
    <submittedName>
        <fullName evidence="3">Uncharacterized protein</fullName>
    </submittedName>
</protein>
<proteinExistence type="predicted"/>
<keyword evidence="4" id="KW-1185">Reference proteome</keyword>
<evidence type="ECO:0000256" key="2">
    <source>
        <dbReference type="SAM" id="Phobius"/>
    </source>
</evidence>
<sequence>MMAWVRAGWGFGLVFGGLTLILQAISVLIFSKWRFGQKLSSQPPEMIPPIKYVVLHQTSNILQRDVDTLPPALRGTSPDPMNRRSLLAPPKPAPNRFSPPSAFKGFSFISEEKPAPPFPLSTTATTKMGIALTTKEAVTPSKNDLLAIARPSQPPLPTPTTTTTRPAAKSRFGFRNLLRRKSKAALSPRSPSSSPPPPPPKPSPRKAVPPSSTTNTPSRIPRSSPFKGTTMASAGPATASMPIATIRAPASGKEDAAMQALKAALLEVNALRFRVDKVSARLPEDGRLLALLEGAGALHDAAAEAGEGLMKWEKAKAAEEQARLGWEMRMEKLKGLKKKMAAQVGSEEARVGE</sequence>
<evidence type="ECO:0000313" key="4">
    <source>
        <dbReference type="Proteomes" id="UP000799302"/>
    </source>
</evidence>
<name>A0A6A6U6X4_9PEZI</name>
<keyword evidence="2" id="KW-1133">Transmembrane helix</keyword>
<gene>
    <name evidence="3" type="ORF">BT63DRAFT_427243</name>
</gene>
<feature type="compositionally biased region" description="Pro residues" evidence="1">
    <location>
        <begin position="193"/>
        <end position="202"/>
    </location>
</feature>
<evidence type="ECO:0000256" key="1">
    <source>
        <dbReference type="SAM" id="MobiDB-lite"/>
    </source>
</evidence>
<dbReference type="EMBL" id="MU004238">
    <property type="protein sequence ID" value="KAF2666828.1"/>
    <property type="molecule type" value="Genomic_DNA"/>
</dbReference>
<feature type="region of interest" description="Disordered" evidence="1">
    <location>
        <begin position="148"/>
        <end position="236"/>
    </location>
</feature>
<evidence type="ECO:0000313" key="3">
    <source>
        <dbReference type="EMBL" id="KAF2666828.1"/>
    </source>
</evidence>
<feature type="transmembrane region" description="Helical" evidence="2">
    <location>
        <begin position="6"/>
        <end position="30"/>
    </location>
</feature>
<organism evidence="3 4">
    <name type="scientific">Microthyrium microscopicum</name>
    <dbReference type="NCBI Taxonomy" id="703497"/>
    <lineage>
        <taxon>Eukaryota</taxon>
        <taxon>Fungi</taxon>
        <taxon>Dikarya</taxon>
        <taxon>Ascomycota</taxon>
        <taxon>Pezizomycotina</taxon>
        <taxon>Dothideomycetes</taxon>
        <taxon>Dothideomycetes incertae sedis</taxon>
        <taxon>Microthyriales</taxon>
        <taxon>Microthyriaceae</taxon>
        <taxon>Microthyrium</taxon>
    </lineage>
</organism>
<dbReference type="Proteomes" id="UP000799302">
    <property type="component" value="Unassembled WGS sequence"/>
</dbReference>
<reference evidence="3" key="1">
    <citation type="journal article" date="2020" name="Stud. Mycol.">
        <title>101 Dothideomycetes genomes: a test case for predicting lifestyles and emergence of pathogens.</title>
        <authorList>
            <person name="Haridas S."/>
            <person name="Albert R."/>
            <person name="Binder M."/>
            <person name="Bloem J."/>
            <person name="Labutti K."/>
            <person name="Salamov A."/>
            <person name="Andreopoulos B."/>
            <person name="Baker S."/>
            <person name="Barry K."/>
            <person name="Bills G."/>
            <person name="Bluhm B."/>
            <person name="Cannon C."/>
            <person name="Castanera R."/>
            <person name="Culley D."/>
            <person name="Daum C."/>
            <person name="Ezra D."/>
            <person name="Gonzalez J."/>
            <person name="Henrissat B."/>
            <person name="Kuo A."/>
            <person name="Liang C."/>
            <person name="Lipzen A."/>
            <person name="Lutzoni F."/>
            <person name="Magnuson J."/>
            <person name="Mondo S."/>
            <person name="Nolan M."/>
            <person name="Ohm R."/>
            <person name="Pangilinan J."/>
            <person name="Park H.-J."/>
            <person name="Ramirez L."/>
            <person name="Alfaro M."/>
            <person name="Sun H."/>
            <person name="Tritt A."/>
            <person name="Yoshinaga Y."/>
            <person name="Zwiers L.-H."/>
            <person name="Turgeon B."/>
            <person name="Goodwin S."/>
            <person name="Spatafora J."/>
            <person name="Crous P."/>
            <person name="Grigoriev I."/>
        </authorList>
    </citation>
    <scope>NUCLEOTIDE SEQUENCE</scope>
    <source>
        <strain evidence="3">CBS 115976</strain>
    </source>
</reference>
<keyword evidence="2" id="KW-0472">Membrane</keyword>